<comment type="subunit">
    <text evidence="12">Monomer. Interacts with DnaB.</text>
</comment>
<dbReference type="Gene3D" id="1.20.50.20">
    <property type="entry name" value="DnaG, RNA polymerase domain, helical bundle"/>
    <property type="match status" value="1"/>
</dbReference>
<evidence type="ECO:0000256" key="2">
    <source>
        <dbReference type="ARBA" id="ARBA00022515"/>
    </source>
</evidence>
<feature type="zinc finger region" description="CHC2-type" evidence="12 14">
    <location>
        <begin position="40"/>
        <end position="64"/>
    </location>
</feature>
<dbReference type="Gene3D" id="3.40.1360.10">
    <property type="match status" value="1"/>
</dbReference>
<feature type="domain" description="Toprim" evidence="16">
    <location>
        <begin position="265"/>
        <end position="347"/>
    </location>
</feature>
<dbReference type="InterPro" id="IPR002694">
    <property type="entry name" value="Znf_CHC2"/>
</dbReference>
<dbReference type="GO" id="GO:0008270">
    <property type="term" value="F:zinc ion binding"/>
    <property type="evidence" value="ECO:0007669"/>
    <property type="project" value="UniProtKB-UniRule"/>
</dbReference>
<keyword evidence="5 12" id="KW-0235">DNA replication</keyword>
<evidence type="ECO:0000256" key="13">
    <source>
        <dbReference type="PIRNR" id="PIRNR002811"/>
    </source>
</evidence>
<keyword evidence="2 12" id="KW-0639">Primosome</keyword>
<dbReference type="GO" id="GO:0003677">
    <property type="term" value="F:DNA binding"/>
    <property type="evidence" value="ECO:0007669"/>
    <property type="project" value="UniProtKB-KW"/>
</dbReference>
<evidence type="ECO:0000256" key="11">
    <source>
        <dbReference type="ARBA" id="ARBA00023163"/>
    </source>
</evidence>
<sequence>MQGVIPRDFIDQLLARVNLVDVINARVPLKKAGATYKACCPFHQEKTPSFTVNPNKQYYHCFGCGAHGDAISFLVEHDGLSFIEAVEVLAQQVGMTVPRQKLSKEQQKVQQQRIERERDLYDVSHAAAKFYRAQLRDHSDAAQAKTYLRQRGLTPEVAKRFIIGFAPPGWDALIKGLQADARLTAQLVELGLLVVNDSGKTYDRFRHRIMFPIRNGKGQVIAFGGRVLSAEEQPKYLNSPESPIFHKSDTLYGLYEWRQSRDQSDYLIVVEGYMDVVALAQHGVNNAVATLGTAITESHCQLLFRQVDELVFCFDGDRAGLNAAWKALELVLPLIGGQRSVKFLFLDQGEDPDSAVRKLGAEGFRALVNQAMPLSDFWLQHLLNKLSVSTAYPEGRQQLVALAQPYILRATGLYQYLLIELLASQVNLPTWRLERQLGVRTGYAGGQAGQGVGANNTAGQPSLGQPRSSVNSARNARTIRKQNMSLAKYLVRILLIKPSWAFDLAPLLEPMLAMSQHHDAKILLALLRCHQLPLEQQHSAFERFNQHYAAEIDYIQSQPIPDSDEEVSAMFESTAIRLADELEKALLKSQVHQGETLSALQAFLAERKNNSRH</sequence>
<reference evidence="17 18" key="1">
    <citation type="submission" date="2013-12" db="EMBL/GenBank/DDBJ databases">
        <authorList>
            <consortium name="DOE Joint Genome Institute"/>
            <person name="Kappler U."/>
            <person name="Huntemann M."/>
            <person name="Han J."/>
            <person name="Chen A."/>
            <person name="Kyrpides N."/>
            <person name="Mavromatis K."/>
            <person name="Markowitz V."/>
            <person name="Palaniappan K."/>
            <person name="Ivanova N."/>
            <person name="Schaumberg A."/>
            <person name="Pati A."/>
            <person name="Liolios K."/>
            <person name="Nordberg H.P."/>
            <person name="Cantor M.N."/>
            <person name="Hua S.X."/>
            <person name="Woyke T."/>
        </authorList>
    </citation>
    <scope>NUCLEOTIDE SEQUENCE [LARGE SCALE GENOMIC DNA]</scope>
    <source>
        <strain evidence="18">AL2</strain>
    </source>
</reference>
<proteinExistence type="inferred from homology"/>
<dbReference type="SMART" id="SM00493">
    <property type="entry name" value="TOPRIM"/>
    <property type="match status" value="1"/>
</dbReference>
<comment type="function">
    <text evidence="12 13">RNA polymerase that catalyzes the synthesis of short RNA molecules used as primers for DNA polymerase during DNA replication.</text>
</comment>
<keyword evidence="10 12" id="KW-0238">DNA-binding</keyword>
<accession>W0DXV0</accession>
<evidence type="ECO:0000256" key="5">
    <source>
        <dbReference type="ARBA" id="ARBA00022705"/>
    </source>
</evidence>
<dbReference type="FunFam" id="3.90.580.10:FF:000001">
    <property type="entry name" value="DNA primase"/>
    <property type="match status" value="1"/>
</dbReference>
<keyword evidence="1 12" id="KW-0240">DNA-directed RNA polymerase</keyword>
<dbReference type="SUPFAM" id="SSF57783">
    <property type="entry name" value="Zinc beta-ribbon"/>
    <property type="match status" value="1"/>
</dbReference>
<dbReference type="InterPro" id="IPR037068">
    <property type="entry name" value="DNA_primase_core_N_sf"/>
</dbReference>
<evidence type="ECO:0000256" key="7">
    <source>
        <dbReference type="ARBA" id="ARBA00022771"/>
    </source>
</evidence>
<evidence type="ECO:0000313" key="17">
    <source>
        <dbReference type="EMBL" id="AHF01809.1"/>
    </source>
</evidence>
<keyword evidence="3 12" id="KW-0808">Transferase</keyword>
<dbReference type="EMBL" id="CP007030">
    <property type="protein sequence ID" value="AHF01809.1"/>
    <property type="molecule type" value="Genomic_DNA"/>
</dbReference>
<dbReference type="Pfam" id="PF13662">
    <property type="entry name" value="Toprim_4"/>
    <property type="match status" value="1"/>
</dbReference>
<dbReference type="Pfam" id="PF01807">
    <property type="entry name" value="Zn_ribbon_DnaG"/>
    <property type="match status" value="1"/>
</dbReference>
<dbReference type="InterPro" id="IPR006171">
    <property type="entry name" value="TOPRIM_dom"/>
</dbReference>
<dbReference type="GO" id="GO:1990077">
    <property type="term" value="C:primosome complex"/>
    <property type="evidence" value="ECO:0007669"/>
    <property type="project" value="UniProtKB-KW"/>
</dbReference>
<name>W0DXV0_9GAMM</name>
<dbReference type="FunFam" id="3.90.980.10:FF:000001">
    <property type="entry name" value="DNA primase"/>
    <property type="match status" value="1"/>
</dbReference>
<dbReference type="SMART" id="SM00400">
    <property type="entry name" value="ZnF_CHCC"/>
    <property type="match status" value="1"/>
</dbReference>
<evidence type="ECO:0000256" key="8">
    <source>
        <dbReference type="ARBA" id="ARBA00022833"/>
    </source>
</evidence>
<evidence type="ECO:0000256" key="12">
    <source>
        <dbReference type="HAMAP-Rule" id="MF_00974"/>
    </source>
</evidence>
<comment type="similarity">
    <text evidence="12 13">Belongs to the DnaG primase family.</text>
</comment>
<comment type="domain">
    <text evidence="12">Contains an N-terminal zinc-binding domain, a central core domain that contains the primase activity, and a C-terminal DnaB-binding domain.</text>
</comment>
<dbReference type="eggNOG" id="COG0358">
    <property type="taxonomic scope" value="Bacteria"/>
</dbReference>
<comment type="catalytic activity">
    <reaction evidence="12">
        <text>ssDNA + n NTP = ssDNA/pppN(pN)n-1 hybrid + (n-1) diphosphate.</text>
        <dbReference type="EC" id="2.7.7.101"/>
    </reaction>
</comment>
<dbReference type="HOGENOM" id="CLU_013501_5_2_6"/>
<dbReference type="Pfam" id="PF08275">
    <property type="entry name" value="DNAG_N"/>
    <property type="match status" value="1"/>
</dbReference>
<comment type="cofactor">
    <cofactor evidence="12 13 14">
        <name>Zn(2+)</name>
        <dbReference type="ChEBI" id="CHEBI:29105"/>
    </cofactor>
    <text evidence="12 13 14">Binds 1 zinc ion per monomer.</text>
</comment>
<dbReference type="HAMAP" id="MF_00974">
    <property type="entry name" value="DNA_primase_DnaG"/>
    <property type="match status" value="1"/>
</dbReference>
<dbReference type="GO" id="GO:0006269">
    <property type="term" value="P:DNA replication, synthesis of primer"/>
    <property type="evidence" value="ECO:0007669"/>
    <property type="project" value="UniProtKB-UniRule"/>
</dbReference>
<keyword evidence="9" id="KW-0460">Magnesium</keyword>
<dbReference type="SUPFAM" id="SSF56731">
    <property type="entry name" value="DNA primase core"/>
    <property type="match status" value="1"/>
</dbReference>
<dbReference type="AlphaFoldDB" id="W0DXV0"/>
<dbReference type="InterPro" id="IPR030846">
    <property type="entry name" value="DnaG_bac"/>
</dbReference>
<dbReference type="Proteomes" id="UP000005380">
    <property type="component" value="Chromosome"/>
</dbReference>
<dbReference type="InterPro" id="IPR050219">
    <property type="entry name" value="DnaG_primase"/>
</dbReference>
<keyword evidence="18" id="KW-1185">Reference proteome</keyword>
<evidence type="ECO:0000256" key="14">
    <source>
        <dbReference type="PIRSR" id="PIRSR002811-1"/>
    </source>
</evidence>
<organism evidence="17 18">
    <name type="scientific">Thiomicrospira aerophila AL3</name>
    <dbReference type="NCBI Taxonomy" id="717772"/>
    <lineage>
        <taxon>Bacteria</taxon>
        <taxon>Pseudomonadati</taxon>
        <taxon>Pseudomonadota</taxon>
        <taxon>Gammaproteobacteria</taxon>
        <taxon>Thiotrichales</taxon>
        <taxon>Piscirickettsiaceae</taxon>
        <taxon>Thiomicrospira</taxon>
    </lineage>
</organism>
<dbReference type="FunCoup" id="W0DXV0">
    <property type="interactions" value="270"/>
</dbReference>
<evidence type="ECO:0000256" key="4">
    <source>
        <dbReference type="ARBA" id="ARBA00022695"/>
    </source>
</evidence>
<dbReference type="EC" id="2.7.7.101" evidence="12"/>
<evidence type="ECO:0000256" key="3">
    <source>
        <dbReference type="ARBA" id="ARBA00022679"/>
    </source>
</evidence>
<dbReference type="Gene3D" id="3.90.580.10">
    <property type="entry name" value="Zinc finger, CHC2-type domain"/>
    <property type="match status" value="1"/>
</dbReference>
<evidence type="ECO:0000313" key="18">
    <source>
        <dbReference type="Proteomes" id="UP000005380"/>
    </source>
</evidence>
<dbReference type="InterPro" id="IPR036977">
    <property type="entry name" value="DNA_primase_Znf_CHC2"/>
</dbReference>
<evidence type="ECO:0000256" key="15">
    <source>
        <dbReference type="SAM" id="MobiDB-lite"/>
    </source>
</evidence>
<dbReference type="PROSITE" id="PS50880">
    <property type="entry name" value="TOPRIM"/>
    <property type="match status" value="1"/>
</dbReference>
<dbReference type="PANTHER" id="PTHR30313">
    <property type="entry name" value="DNA PRIMASE"/>
    <property type="match status" value="1"/>
</dbReference>
<evidence type="ECO:0000256" key="9">
    <source>
        <dbReference type="ARBA" id="ARBA00022842"/>
    </source>
</evidence>
<dbReference type="Gene3D" id="3.90.980.10">
    <property type="entry name" value="DNA primase, catalytic core, N-terminal domain"/>
    <property type="match status" value="1"/>
</dbReference>
<evidence type="ECO:0000256" key="10">
    <source>
        <dbReference type="ARBA" id="ARBA00023125"/>
    </source>
</evidence>
<dbReference type="GO" id="GO:0000428">
    <property type="term" value="C:DNA-directed RNA polymerase complex"/>
    <property type="evidence" value="ECO:0007669"/>
    <property type="project" value="UniProtKB-KW"/>
</dbReference>
<evidence type="ECO:0000256" key="1">
    <source>
        <dbReference type="ARBA" id="ARBA00022478"/>
    </source>
</evidence>
<dbReference type="PIRSF" id="PIRSF002811">
    <property type="entry name" value="DnaG"/>
    <property type="match status" value="1"/>
</dbReference>
<keyword evidence="7 12" id="KW-0863">Zinc-finger</keyword>
<dbReference type="PANTHER" id="PTHR30313:SF2">
    <property type="entry name" value="DNA PRIMASE"/>
    <property type="match status" value="1"/>
</dbReference>
<dbReference type="CDD" id="cd03364">
    <property type="entry name" value="TOPRIM_DnaG_primases"/>
    <property type="match status" value="1"/>
</dbReference>
<protein>
    <recommendedName>
        <fullName evidence="12 13">DNA primase</fullName>
        <ecNumber evidence="12">2.7.7.101</ecNumber>
    </recommendedName>
</protein>
<evidence type="ECO:0000259" key="16">
    <source>
        <dbReference type="PROSITE" id="PS50880"/>
    </source>
</evidence>
<dbReference type="NCBIfam" id="TIGR01391">
    <property type="entry name" value="dnaG"/>
    <property type="match status" value="1"/>
</dbReference>
<dbReference type="GO" id="GO:0003899">
    <property type="term" value="F:DNA-directed RNA polymerase activity"/>
    <property type="evidence" value="ECO:0007669"/>
    <property type="project" value="UniProtKB-UniRule"/>
</dbReference>
<dbReference type="GO" id="GO:0005737">
    <property type="term" value="C:cytoplasm"/>
    <property type="evidence" value="ECO:0007669"/>
    <property type="project" value="TreeGrafter"/>
</dbReference>
<dbReference type="KEGG" id="tao:THIAE_08615"/>
<keyword evidence="4 12" id="KW-0548">Nucleotidyltransferase</keyword>
<keyword evidence="6 12" id="KW-0479">Metal-binding</keyword>
<keyword evidence="11 12" id="KW-0804">Transcription</keyword>
<dbReference type="STRING" id="717772.THIAE_08615"/>
<dbReference type="InterPro" id="IPR006295">
    <property type="entry name" value="DNA_primase_DnaG"/>
</dbReference>
<keyword evidence="8 12" id="KW-0862">Zinc</keyword>
<dbReference type="InParanoid" id="W0DXV0"/>
<dbReference type="InterPro" id="IPR034151">
    <property type="entry name" value="TOPRIM_DnaG_bac"/>
</dbReference>
<dbReference type="InterPro" id="IPR013264">
    <property type="entry name" value="DNAG_N"/>
</dbReference>
<gene>
    <name evidence="12" type="primary">dnaG</name>
    <name evidence="17" type="ORF">THIAE_08615</name>
</gene>
<evidence type="ECO:0000256" key="6">
    <source>
        <dbReference type="ARBA" id="ARBA00022723"/>
    </source>
</evidence>
<feature type="region of interest" description="Disordered" evidence="15">
    <location>
        <begin position="450"/>
        <end position="474"/>
    </location>
</feature>
<dbReference type="FunFam" id="3.40.1360.10:FF:000002">
    <property type="entry name" value="DNA primase"/>
    <property type="match status" value="1"/>
</dbReference>
<feature type="compositionally biased region" description="Polar residues" evidence="15">
    <location>
        <begin position="462"/>
        <end position="474"/>
    </location>
</feature>